<comment type="catalytic activity">
    <reaction evidence="10">
        <text>L-seryl-[protein] + ATP = O-phospho-L-seryl-[protein] + ADP + H(+)</text>
        <dbReference type="Rhea" id="RHEA:17989"/>
        <dbReference type="Rhea" id="RHEA-COMP:9863"/>
        <dbReference type="Rhea" id="RHEA-COMP:11604"/>
        <dbReference type="ChEBI" id="CHEBI:15378"/>
        <dbReference type="ChEBI" id="CHEBI:29999"/>
        <dbReference type="ChEBI" id="CHEBI:30616"/>
        <dbReference type="ChEBI" id="CHEBI:83421"/>
        <dbReference type="ChEBI" id="CHEBI:456216"/>
        <dbReference type="EC" id="2.7.11.1"/>
    </reaction>
</comment>
<feature type="binding site" evidence="11">
    <location>
        <position position="144"/>
    </location>
    <ligand>
        <name>ATP</name>
        <dbReference type="ChEBI" id="CHEBI:30616"/>
    </ligand>
</feature>
<evidence type="ECO:0000256" key="7">
    <source>
        <dbReference type="ARBA" id="ARBA00022777"/>
    </source>
</evidence>
<dbReference type="FunFam" id="1.10.510.10:FF:001222">
    <property type="entry name" value="Serine/threonine-protein kinase ppk25"/>
    <property type="match status" value="1"/>
</dbReference>
<dbReference type="InterPro" id="IPR000719">
    <property type="entry name" value="Prot_kinase_dom"/>
</dbReference>
<dbReference type="EC" id="2.7.11.1" evidence="2"/>
<dbReference type="PROSITE" id="PS50011">
    <property type="entry name" value="PROTEIN_KINASE_DOM"/>
    <property type="match status" value="1"/>
</dbReference>
<dbReference type="Pfam" id="PF00069">
    <property type="entry name" value="Pkinase"/>
    <property type="match status" value="1"/>
</dbReference>
<feature type="domain" description="Protein kinase" evidence="12">
    <location>
        <begin position="115"/>
        <end position="370"/>
    </location>
</feature>
<evidence type="ECO:0000313" key="14">
    <source>
        <dbReference type="Proteomes" id="UP000193920"/>
    </source>
</evidence>
<dbReference type="InterPro" id="IPR017441">
    <property type="entry name" value="Protein_kinase_ATP_BS"/>
</dbReference>
<keyword evidence="4" id="KW-0723">Serine/threonine-protein kinase</keyword>
<evidence type="ECO:0000256" key="4">
    <source>
        <dbReference type="ARBA" id="ARBA00022527"/>
    </source>
</evidence>
<dbReference type="STRING" id="1754190.A0A1Y2BSL0"/>
<dbReference type="SMART" id="SM00220">
    <property type="entry name" value="S_TKc"/>
    <property type="match status" value="1"/>
</dbReference>
<dbReference type="GO" id="GO:0004674">
    <property type="term" value="F:protein serine/threonine kinase activity"/>
    <property type="evidence" value="ECO:0007669"/>
    <property type="project" value="UniProtKB-KW"/>
</dbReference>
<evidence type="ECO:0000256" key="1">
    <source>
        <dbReference type="ARBA" id="ARBA00004496"/>
    </source>
</evidence>
<evidence type="ECO:0000256" key="9">
    <source>
        <dbReference type="ARBA" id="ARBA00047899"/>
    </source>
</evidence>
<evidence type="ECO:0000256" key="3">
    <source>
        <dbReference type="ARBA" id="ARBA00022490"/>
    </source>
</evidence>
<dbReference type="GO" id="GO:0035556">
    <property type="term" value="P:intracellular signal transduction"/>
    <property type="evidence" value="ECO:0007669"/>
    <property type="project" value="TreeGrafter"/>
</dbReference>
<dbReference type="PROSITE" id="PS00107">
    <property type="entry name" value="PROTEIN_KINASE_ATP"/>
    <property type="match status" value="1"/>
</dbReference>
<keyword evidence="3" id="KW-0963">Cytoplasm</keyword>
<evidence type="ECO:0000256" key="6">
    <source>
        <dbReference type="ARBA" id="ARBA00022741"/>
    </source>
</evidence>
<evidence type="ECO:0000256" key="11">
    <source>
        <dbReference type="PROSITE-ProRule" id="PRU10141"/>
    </source>
</evidence>
<comment type="subcellular location">
    <subcellularLocation>
        <location evidence="1">Cytoplasm</location>
    </subcellularLocation>
</comment>
<dbReference type="InterPro" id="IPR008271">
    <property type="entry name" value="Ser/Thr_kinase_AS"/>
</dbReference>
<name>A0A1Y2BSL0_9FUNG</name>
<dbReference type="PANTHER" id="PTHR24346">
    <property type="entry name" value="MAP/MICROTUBULE AFFINITY-REGULATING KINASE"/>
    <property type="match status" value="1"/>
</dbReference>
<dbReference type="PANTHER" id="PTHR24346:SF30">
    <property type="entry name" value="MATERNAL EMBRYONIC LEUCINE ZIPPER KINASE"/>
    <property type="match status" value="1"/>
</dbReference>
<sequence>MPNSISNLEVKINCNNLNKKLNLQNEFKNFEHTVETQKFLYSIKGHSSSRIPTVEEYFKSPVTMTLKNTIKKMTEKNVIFDKLPTKVNTSNNRNCISPTESPYLNPSSILIKYGYDIIKKIGEGAFSKVYSATHILSNRTVAIKCLDKKKIKQNFDLTERVFREITLLKSINHNNICQLLQLIDSPHYIHMVLEYESGGELYDEIVKKSRLPLEECQIYFKQLVSAIDYCHNLGIVHRDLKPENILLDKHKKNVKIIDFGFSNLIKNNSYKLRTFCGSIAYAAPEVLSSRNYDGKKADIWSLGIILYVMLVGQVPFKGRYVKVLYESIVNKEYEIPDYVPEDARDLIEKMLIIEPEKRINMDEILIHPWITNPVVTRRTSSDMDLRNINYMNLANENEIIDKIIEICKNNNISENKIKLHDQNDFDMEQHDFNSKEFRESIINSISIDEPSSIKALYFLLKEEKIELLEKQMSKSSKMDSLEVTKENNDTINETICKKNKNNKEVYKKEQSNISVTTGVINSCIGNITDNQNTEFLPRTSIDDQNTTLLFNSKYEKMSIGVSTVKNGYNASNNSNIKSSDTPIFNHYDLSPPVEEFNTSIFIPPYQNNTKFVNESPINISPYKDGINKNETRFEKIHKVKINSQYNISAPVKHNRYQTYLASFQYGIKNLNGDKEENSVLEVKANNLFPPQLSEISCSSFNEFATAVCKYLESHHIKYTESVNYEGDKSDVYHSHSSLDYNNHSIGKKEIDEDPMKIDLDQDKTIRTLIIDCYLKLEQKEDDNNSNDSPSNDIFFPHLLLENNSVTKKIDYLIEGFSKNNSLADCIHFQMTVENISVDDEMNNTISMNDNISKNTPKILYVRTVLDSTGVRLKEEKIFNDLIQGLIISLK</sequence>
<protein>
    <recommendedName>
        <fullName evidence="2">non-specific serine/threonine protein kinase</fullName>
        <ecNumber evidence="2">2.7.11.1</ecNumber>
    </recommendedName>
</protein>
<dbReference type="CDD" id="cd14003">
    <property type="entry name" value="STKc_AMPK-like"/>
    <property type="match status" value="1"/>
</dbReference>
<dbReference type="SUPFAM" id="SSF56112">
    <property type="entry name" value="Protein kinase-like (PK-like)"/>
    <property type="match status" value="1"/>
</dbReference>
<dbReference type="EMBL" id="MCOG01000141">
    <property type="protein sequence ID" value="ORY37736.1"/>
    <property type="molecule type" value="Genomic_DNA"/>
</dbReference>
<keyword evidence="14" id="KW-1185">Reference proteome</keyword>
<reference evidence="13 14" key="1">
    <citation type="submission" date="2016-08" db="EMBL/GenBank/DDBJ databases">
        <title>A Parts List for Fungal Cellulosomes Revealed by Comparative Genomics.</title>
        <authorList>
            <consortium name="DOE Joint Genome Institute"/>
            <person name="Haitjema C.H."/>
            <person name="Gilmore S.P."/>
            <person name="Henske J.K."/>
            <person name="Solomon K.V."/>
            <person name="De Groot R."/>
            <person name="Kuo A."/>
            <person name="Mondo S.J."/>
            <person name="Salamov A.A."/>
            <person name="Labutti K."/>
            <person name="Zhao Z."/>
            <person name="Chiniquy J."/>
            <person name="Barry K."/>
            <person name="Brewer H.M."/>
            <person name="Purvine S.O."/>
            <person name="Wright A.T."/>
            <person name="Boxma B."/>
            <person name="Van Alen T."/>
            <person name="Hackstein J.H."/>
            <person name="Baker S.E."/>
            <person name="Grigoriev I.V."/>
            <person name="O'Malley M.A."/>
        </authorList>
    </citation>
    <scope>NUCLEOTIDE SEQUENCE [LARGE SCALE GENOMIC DNA]</scope>
    <source>
        <strain evidence="13 14">G1</strain>
    </source>
</reference>
<dbReference type="AlphaFoldDB" id="A0A1Y2BSL0"/>
<keyword evidence="8 11" id="KW-0067">ATP-binding</keyword>
<dbReference type="GO" id="GO:0005737">
    <property type="term" value="C:cytoplasm"/>
    <property type="evidence" value="ECO:0007669"/>
    <property type="project" value="UniProtKB-SubCell"/>
</dbReference>
<evidence type="ECO:0000256" key="5">
    <source>
        <dbReference type="ARBA" id="ARBA00022679"/>
    </source>
</evidence>
<evidence type="ECO:0000256" key="2">
    <source>
        <dbReference type="ARBA" id="ARBA00012513"/>
    </source>
</evidence>
<evidence type="ECO:0000256" key="10">
    <source>
        <dbReference type="ARBA" id="ARBA00048679"/>
    </source>
</evidence>
<comment type="caution">
    <text evidence="13">The sequence shown here is derived from an EMBL/GenBank/DDBJ whole genome shotgun (WGS) entry which is preliminary data.</text>
</comment>
<evidence type="ECO:0000256" key="8">
    <source>
        <dbReference type="ARBA" id="ARBA00022840"/>
    </source>
</evidence>
<comment type="catalytic activity">
    <reaction evidence="9">
        <text>L-threonyl-[protein] + ATP = O-phospho-L-threonyl-[protein] + ADP + H(+)</text>
        <dbReference type="Rhea" id="RHEA:46608"/>
        <dbReference type="Rhea" id="RHEA-COMP:11060"/>
        <dbReference type="Rhea" id="RHEA-COMP:11605"/>
        <dbReference type="ChEBI" id="CHEBI:15378"/>
        <dbReference type="ChEBI" id="CHEBI:30013"/>
        <dbReference type="ChEBI" id="CHEBI:30616"/>
        <dbReference type="ChEBI" id="CHEBI:61977"/>
        <dbReference type="ChEBI" id="CHEBI:456216"/>
        <dbReference type="EC" id="2.7.11.1"/>
    </reaction>
</comment>
<keyword evidence="5" id="KW-0808">Transferase</keyword>
<dbReference type="GO" id="GO:0005524">
    <property type="term" value="F:ATP binding"/>
    <property type="evidence" value="ECO:0007669"/>
    <property type="project" value="UniProtKB-UniRule"/>
</dbReference>
<accession>A0A1Y2BSL0</accession>
<gene>
    <name evidence="13" type="ORF">LY90DRAFT_672758</name>
</gene>
<dbReference type="InterPro" id="IPR011009">
    <property type="entry name" value="Kinase-like_dom_sf"/>
</dbReference>
<dbReference type="Gene3D" id="1.10.510.10">
    <property type="entry name" value="Transferase(Phosphotransferase) domain 1"/>
    <property type="match status" value="1"/>
</dbReference>
<evidence type="ECO:0000259" key="12">
    <source>
        <dbReference type="PROSITE" id="PS50011"/>
    </source>
</evidence>
<proteinExistence type="predicted"/>
<evidence type="ECO:0000313" key="13">
    <source>
        <dbReference type="EMBL" id="ORY37736.1"/>
    </source>
</evidence>
<organism evidence="13 14">
    <name type="scientific">Neocallimastix californiae</name>
    <dbReference type="NCBI Taxonomy" id="1754190"/>
    <lineage>
        <taxon>Eukaryota</taxon>
        <taxon>Fungi</taxon>
        <taxon>Fungi incertae sedis</taxon>
        <taxon>Chytridiomycota</taxon>
        <taxon>Chytridiomycota incertae sedis</taxon>
        <taxon>Neocallimastigomycetes</taxon>
        <taxon>Neocallimastigales</taxon>
        <taxon>Neocallimastigaceae</taxon>
        <taxon>Neocallimastix</taxon>
    </lineage>
</organism>
<dbReference type="PROSITE" id="PS00108">
    <property type="entry name" value="PROTEIN_KINASE_ST"/>
    <property type="match status" value="1"/>
</dbReference>
<keyword evidence="7 13" id="KW-0418">Kinase</keyword>
<dbReference type="Proteomes" id="UP000193920">
    <property type="component" value="Unassembled WGS sequence"/>
</dbReference>
<keyword evidence="6 11" id="KW-0547">Nucleotide-binding</keyword>